<dbReference type="RefSeq" id="WP_121198624.1">
    <property type="nucleotide sequence ID" value="NZ_RBKU01000001.1"/>
</dbReference>
<dbReference type="Gene3D" id="3.40.50.1820">
    <property type="entry name" value="alpha/beta hydrolase"/>
    <property type="match status" value="1"/>
</dbReference>
<reference evidence="1 2" key="1">
    <citation type="submission" date="2018-10" db="EMBL/GenBank/DDBJ databases">
        <title>Genomic Encyclopedia of Archaeal and Bacterial Type Strains, Phase II (KMG-II): from individual species to whole genera.</title>
        <authorList>
            <person name="Goeker M."/>
        </authorList>
    </citation>
    <scope>NUCLEOTIDE SEQUENCE [LARGE SCALE GENOMIC DNA]</scope>
    <source>
        <strain evidence="1 2">DSM 18602</strain>
    </source>
</reference>
<dbReference type="OrthoDB" id="659408at2"/>
<comment type="caution">
    <text evidence="1">The sequence shown here is derived from an EMBL/GenBank/DDBJ whole genome shotgun (WGS) entry which is preliminary data.</text>
</comment>
<keyword evidence="2" id="KW-1185">Reference proteome</keyword>
<proteinExistence type="predicted"/>
<sequence>MSKLFLISGLGADERLFKNLNLSAYNVVPVTWIEPDKNDSLTSYASKLINRFGIEPQSSVIGVSLGGMLTVEIAKQVELKHAIIISSIKSGTEAPWYFSFFRRVPVYKLISGGFIKSLGPIIRPLFGRFAGSKESPLFYSMLKNSNAKFLSWATGATLHWNGQPAPCKINHLIGDADLIFNHKLIKDAIVIPKGDHMMVFTRAAEISLIVQNIVNE</sequence>
<evidence type="ECO:0000313" key="2">
    <source>
        <dbReference type="Proteomes" id="UP000268007"/>
    </source>
</evidence>
<evidence type="ECO:0008006" key="3">
    <source>
        <dbReference type="Google" id="ProtNLM"/>
    </source>
</evidence>
<dbReference type="InterPro" id="IPR029058">
    <property type="entry name" value="AB_hydrolase_fold"/>
</dbReference>
<dbReference type="SUPFAM" id="SSF53474">
    <property type="entry name" value="alpha/beta-Hydrolases"/>
    <property type="match status" value="1"/>
</dbReference>
<name>A0A495J3Y8_9SPHI</name>
<protein>
    <recommendedName>
        <fullName evidence="3">Pimeloyl-ACP methyl ester carboxylesterase</fullName>
    </recommendedName>
</protein>
<organism evidence="1 2">
    <name type="scientific">Mucilaginibacter gracilis</name>
    <dbReference type="NCBI Taxonomy" id="423350"/>
    <lineage>
        <taxon>Bacteria</taxon>
        <taxon>Pseudomonadati</taxon>
        <taxon>Bacteroidota</taxon>
        <taxon>Sphingobacteriia</taxon>
        <taxon>Sphingobacteriales</taxon>
        <taxon>Sphingobacteriaceae</taxon>
        <taxon>Mucilaginibacter</taxon>
    </lineage>
</organism>
<accession>A0A495J3Y8</accession>
<dbReference type="EMBL" id="RBKU01000001">
    <property type="protein sequence ID" value="RKR83088.1"/>
    <property type="molecule type" value="Genomic_DNA"/>
</dbReference>
<gene>
    <name evidence="1" type="ORF">BDD43_3289</name>
</gene>
<dbReference type="Proteomes" id="UP000268007">
    <property type="component" value="Unassembled WGS sequence"/>
</dbReference>
<evidence type="ECO:0000313" key="1">
    <source>
        <dbReference type="EMBL" id="RKR83088.1"/>
    </source>
</evidence>
<dbReference type="AlphaFoldDB" id="A0A495J3Y8"/>